<evidence type="ECO:0000313" key="2">
    <source>
        <dbReference type="Proteomes" id="UP000001514"/>
    </source>
</evidence>
<reference evidence="1 2" key="1">
    <citation type="journal article" date="2011" name="Science">
        <title>The Selaginella genome identifies genetic changes associated with the evolution of vascular plants.</title>
        <authorList>
            <person name="Banks J.A."/>
            <person name="Nishiyama T."/>
            <person name="Hasebe M."/>
            <person name="Bowman J.L."/>
            <person name="Gribskov M."/>
            <person name="dePamphilis C."/>
            <person name="Albert V.A."/>
            <person name="Aono N."/>
            <person name="Aoyama T."/>
            <person name="Ambrose B.A."/>
            <person name="Ashton N.W."/>
            <person name="Axtell M.J."/>
            <person name="Barker E."/>
            <person name="Barker M.S."/>
            <person name="Bennetzen J.L."/>
            <person name="Bonawitz N.D."/>
            <person name="Chapple C."/>
            <person name="Cheng C."/>
            <person name="Correa L.G."/>
            <person name="Dacre M."/>
            <person name="DeBarry J."/>
            <person name="Dreyer I."/>
            <person name="Elias M."/>
            <person name="Engstrom E.M."/>
            <person name="Estelle M."/>
            <person name="Feng L."/>
            <person name="Finet C."/>
            <person name="Floyd S.K."/>
            <person name="Frommer W.B."/>
            <person name="Fujita T."/>
            <person name="Gramzow L."/>
            <person name="Gutensohn M."/>
            <person name="Harholt J."/>
            <person name="Hattori M."/>
            <person name="Heyl A."/>
            <person name="Hirai T."/>
            <person name="Hiwatashi Y."/>
            <person name="Ishikawa M."/>
            <person name="Iwata M."/>
            <person name="Karol K.G."/>
            <person name="Koehler B."/>
            <person name="Kolukisaoglu U."/>
            <person name="Kubo M."/>
            <person name="Kurata T."/>
            <person name="Lalonde S."/>
            <person name="Li K."/>
            <person name="Li Y."/>
            <person name="Litt A."/>
            <person name="Lyons E."/>
            <person name="Manning G."/>
            <person name="Maruyama T."/>
            <person name="Michael T.P."/>
            <person name="Mikami K."/>
            <person name="Miyazaki S."/>
            <person name="Morinaga S."/>
            <person name="Murata T."/>
            <person name="Mueller-Roeber B."/>
            <person name="Nelson D.R."/>
            <person name="Obara M."/>
            <person name="Oguri Y."/>
            <person name="Olmstead R.G."/>
            <person name="Onodera N."/>
            <person name="Petersen B.L."/>
            <person name="Pils B."/>
            <person name="Prigge M."/>
            <person name="Rensing S.A."/>
            <person name="Riano-Pachon D.M."/>
            <person name="Roberts A.W."/>
            <person name="Sato Y."/>
            <person name="Scheller H.V."/>
            <person name="Schulz B."/>
            <person name="Schulz C."/>
            <person name="Shakirov E.V."/>
            <person name="Shibagaki N."/>
            <person name="Shinohara N."/>
            <person name="Shippen D.E."/>
            <person name="Soerensen I."/>
            <person name="Sotooka R."/>
            <person name="Sugimoto N."/>
            <person name="Sugita M."/>
            <person name="Sumikawa N."/>
            <person name="Tanurdzic M."/>
            <person name="Theissen G."/>
            <person name="Ulvskov P."/>
            <person name="Wakazuki S."/>
            <person name="Weng J.K."/>
            <person name="Willats W.W."/>
            <person name="Wipf D."/>
            <person name="Wolf P.G."/>
            <person name="Yang L."/>
            <person name="Zimmer A.D."/>
            <person name="Zhu Q."/>
            <person name="Mitros T."/>
            <person name="Hellsten U."/>
            <person name="Loque D."/>
            <person name="Otillar R."/>
            <person name="Salamov A."/>
            <person name="Schmutz J."/>
            <person name="Shapiro H."/>
            <person name="Lindquist E."/>
            <person name="Lucas S."/>
            <person name="Rokhsar D."/>
            <person name="Grigoriev I.V."/>
        </authorList>
    </citation>
    <scope>NUCLEOTIDE SEQUENCE [LARGE SCALE GENOMIC DNA]</scope>
</reference>
<dbReference type="Proteomes" id="UP000001514">
    <property type="component" value="Unassembled WGS sequence"/>
</dbReference>
<dbReference type="HOGENOM" id="CLU_035190_1_0_1"/>
<proteinExistence type="predicted"/>
<dbReference type="GO" id="GO:0006487">
    <property type="term" value="P:protein N-linked glycosylation"/>
    <property type="evidence" value="ECO:0000318"/>
    <property type="project" value="GO_Central"/>
</dbReference>
<gene>
    <name evidence="1" type="ORF">SELMODRAFT_117358</name>
</gene>
<dbReference type="EMBL" id="GL377620">
    <property type="protein sequence ID" value="EFJ16010.1"/>
    <property type="molecule type" value="Genomic_DNA"/>
</dbReference>
<dbReference type="PANTHER" id="PTHR13132:SF29">
    <property type="entry name" value="ALPHA-(1,6)-FUCOSYLTRANSFERASE"/>
    <property type="match status" value="1"/>
</dbReference>
<organism evidence="2">
    <name type="scientific">Selaginella moellendorffii</name>
    <name type="common">Spikemoss</name>
    <dbReference type="NCBI Taxonomy" id="88036"/>
    <lineage>
        <taxon>Eukaryota</taxon>
        <taxon>Viridiplantae</taxon>
        <taxon>Streptophyta</taxon>
        <taxon>Embryophyta</taxon>
        <taxon>Tracheophyta</taxon>
        <taxon>Lycopodiopsida</taxon>
        <taxon>Selaginellales</taxon>
        <taxon>Selaginellaceae</taxon>
        <taxon>Selaginella</taxon>
    </lineage>
</organism>
<dbReference type="OMA" id="NANHRRW"/>
<dbReference type="InParanoid" id="D8SHI7"/>
<protein>
    <recommendedName>
        <fullName evidence="3">O-fucosyltransferase family protein</fullName>
    </recommendedName>
</protein>
<dbReference type="KEGG" id="smo:SELMODRAFT_117358"/>
<dbReference type="eggNOG" id="ENOG502QSTM">
    <property type="taxonomic scope" value="Eukaryota"/>
</dbReference>
<accession>D8SHI7</accession>
<evidence type="ECO:0000313" key="1">
    <source>
        <dbReference type="EMBL" id="EFJ16010.1"/>
    </source>
</evidence>
<sequence>MKFAGRHLQDCKHCSAMNSMFDHDSTSTREFPAWINGAEEDNLPFTRRVQRDIWLHQHPRNCSDAKFLLAHWYETSDSVGVGSDMVSMAGMLGAAIIENRAKHKGCTGERDSWTGEIKSCCWSCYFVPEASEECITRALQLSMQEEAKREGIVKDFSGDQWNLVPSSWGKPWKAMQPTVELDGKLVNHNANHRRWWRAQAKIYTQALLSLIRFPSEYLCNLMNLARHRSFGEEVAILVDKPLPLSTEINSLEEQSCRPWMPRPMVSIHVRQEDKGREMEIISFHEYMKLSNSLCQRFPDVKSVWLSTEMEDVMEESEQYKDWNFYYTKVQRQAGNIRMAEYMSLIGMRQAFDNSFVNLLIAGECDLLVGVLGSTWSYVLDGLRMTNGKVTSGFLTVNPINSLLK</sequence>
<name>D8SHI7_SELML</name>
<evidence type="ECO:0008006" key="3">
    <source>
        <dbReference type="Google" id="ProtNLM"/>
    </source>
</evidence>
<dbReference type="GO" id="GO:0046921">
    <property type="term" value="F:alpha-(1-&gt;6)-fucosyltransferase activity"/>
    <property type="evidence" value="ECO:0000318"/>
    <property type="project" value="GO_Central"/>
</dbReference>
<dbReference type="Gramene" id="EFJ16010">
    <property type="protein sequence ID" value="EFJ16010"/>
    <property type="gene ID" value="SELMODRAFT_117358"/>
</dbReference>
<dbReference type="AlphaFoldDB" id="D8SHI7"/>
<dbReference type="Gene3D" id="3.40.50.11350">
    <property type="match status" value="1"/>
</dbReference>
<keyword evidence="2" id="KW-1185">Reference proteome</keyword>
<dbReference type="PANTHER" id="PTHR13132">
    <property type="entry name" value="ALPHA- 1,6 -FUCOSYLTRANSFERASE"/>
    <property type="match status" value="1"/>
</dbReference>